<evidence type="ECO:0000313" key="5">
    <source>
        <dbReference type="EMBL" id="OGD74615.1"/>
    </source>
</evidence>
<accession>A0A1F5F4M3</accession>
<proteinExistence type="predicted"/>
<dbReference type="Gene3D" id="3.30.70.1230">
    <property type="entry name" value="Nucleotide cyclase"/>
    <property type="match status" value="1"/>
</dbReference>
<dbReference type="GO" id="GO:0035556">
    <property type="term" value="P:intracellular signal transduction"/>
    <property type="evidence" value="ECO:0007669"/>
    <property type="project" value="InterPro"/>
</dbReference>
<dbReference type="PROSITE" id="PS50125">
    <property type="entry name" value="GUANYLATE_CYCLASE_2"/>
    <property type="match status" value="1"/>
</dbReference>
<dbReference type="SMART" id="SM00044">
    <property type="entry name" value="CYCc"/>
    <property type="match status" value="1"/>
</dbReference>
<feature type="domain" description="Guanylate cyclase" evidence="4">
    <location>
        <begin position="41"/>
        <end position="169"/>
    </location>
</feature>
<name>A0A1F5F4M3_9BACT</name>
<dbReference type="SMART" id="SM00028">
    <property type="entry name" value="TPR"/>
    <property type="match status" value="6"/>
</dbReference>
<evidence type="ECO:0000256" key="1">
    <source>
        <dbReference type="ARBA" id="ARBA00022741"/>
    </source>
</evidence>
<dbReference type="PANTHER" id="PTHR16305:SF28">
    <property type="entry name" value="GUANYLATE CYCLASE DOMAIN-CONTAINING PROTEIN"/>
    <property type="match status" value="1"/>
</dbReference>
<keyword evidence="3" id="KW-0802">TPR repeat</keyword>
<dbReference type="AlphaFoldDB" id="A0A1F5F4M3"/>
<dbReference type="SUPFAM" id="SSF55073">
    <property type="entry name" value="Nucleotide cyclase"/>
    <property type="match status" value="1"/>
</dbReference>
<evidence type="ECO:0000256" key="2">
    <source>
        <dbReference type="ARBA" id="ARBA00022840"/>
    </source>
</evidence>
<evidence type="ECO:0000259" key="4">
    <source>
        <dbReference type="PROSITE" id="PS50125"/>
    </source>
</evidence>
<dbReference type="InterPro" id="IPR041664">
    <property type="entry name" value="AAA_16"/>
</dbReference>
<evidence type="ECO:0000256" key="3">
    <source>
        <dbReference type="PROSITE-ProRule" id="PRU00339"/>
    </source>
</evidence>
<dbReference type="InterPro" id="IPR029787">
    <property type="entry name" value="Nucleotide_cyclase"/>
</dbReference>
<dbReference type="Pfam" id="PF13191">
    <property type="entry name" value="AAA_16"/>
    <property type="match status" value="1"/>
</dbReference>
<comment type="caution">
    <text evidence="5">The sequence shown here is derived from an EMBL/GenBank/DDBJ whole genome shotgun (WGS) entry which is preliminary data.</text>
</comment>
<dbReference type="Gene3D" id="1.25.40.10">
    <property type="entry name" value="Tetratricopeptide repeat domain"/>
    <property type="match status" value="2"/>
</dbReference>
<dbReference type="InterPro" id="IPR027417">
    <property type="entry name" value="P-loop_NTPase"/>
</dbReference>
<dbReference type="Gene3D" id="3.40.50.300">
    <property type="entry name" value="P-loop containing nucleotide triphosphate hydrolases"/>
    <property type="match status" value="1"/>
</dbReference>
<dbReference type="PROSITE" id="PS50005">
    <property type="entry name" value="TPR"/>
    <property type="match status" value="1"/>
</dbReference>
<dbReference type="GO" id="GO:0009190">
    <property type="term" value="P:cyclic nucleotide biosynthetic process"/>
    <property type="evidence" value="ECO:0007669"/>
    <property type="project" value="InterPro"/>
</dbReference>
<dbReference type="GO" id="GO:0005737">
    <property type="term" value="C:cytoplasm"/>
    <property type="evidence" value="ECO:0007669"/>
    <property type="project" value="TreeGrafter"/>
</dbReference>
<dbReference type="GO" id="GO:0005524">
    <property type="term" value="F:ATP binding"/>
    <property type="evidence" value="ECO:0007669"/>
    <property type="project" value="UniProtKB-KW"/>
</dbReference>
<keyword evidence="1" id="KW-0547">Nucleotide-binding</keyword>
<gene>
    <name evidence="5" type="ORF">A2Y64_00725</name>
</gene>
<feature type="repeat" description="TPR" evidence="3">
    <location>
        <begin position="734"/>
        <end position="767"/>
    </location>
</feature>
<dbReference type="InterPro" id="IPR001054">
    <property type="entry name" value="A/G_cyclase"/>
</dbReference>
<evidence type="ECO:0000313" key="6">
    <source>
        <dbReference type="Proteomes" id="UP000177187"/>
    </source>
</evidence>
<protein>
    <recommendedName>
        <fullName evidence="4">Guanylate cyclase domain-containing protein</fullName>
    </recommendedName>
</protein>
<reference evidence="5 6" key="1">
    <citation type="journal article" date="2016" name="Nat. Commun.">
        <title>Thousands of microbial genomes shed light on interconnected biogeochemical processes in an aquifer system.</title>
        <authorList>
            <person name="Anantharaman K."/>
            <person name="Brown C.T."/>
            <person name="Hug L.A."/>
            <person name="Sharon I."/>
            <person name="Castelle C.J."/>
            <person name="Probst A.J."/>
            <person name="Thomas B.C."/>
            <person name="Singh A."/>
            <person name="Wilkins M.J."/>
            <person name="Karaoz U."/>
            <person name="Brodie E.L."/>
            <person name="Williams K.H."/>
            <person name="Hubbard S.S."/>
            <person name="Banfield J.F."/>
        </authorList>
    </citation>
    <scope>NUCLEOTIDE SEQUENCE [LARGE SCALE GENOMIC DNA]</scope>
</reference>
<organism evidence="5 6">
    <name type="scientific">Candidatus Coatesbacteria bacterium RBG_13_66_14</name>
    <dbReference type="NCBI Taxonomy" id="1817816"/>
    <lineage>
        <taxon>Bacteria</taxon>
        <taxon>Candidatus Coatesiibacteriota</taxon>
    </lineage>
</organism>
<dbReference type="SUPFAM" id="SSF48452">
    <property type="entry name" value="TPR-like"/>
    <property type="match status" value="2"/>
</dbReference>
<dbReference type="Proteomes" id="UP000177187">
    <property type="component" value="Unassembled WGS sequence"/>
</dbReference>
<dbReference type="InterPro" id="IPR011990">
    <property type="entry name" value="TPR-like_helical_dom_sf"/>
</dbReference>
<sequence>MPSAKTCSLCGFANAPNVRFCGGCGEPLVEVTMEEERKDVAILFADICNFTELVARHDPEETKDKIEECLRVMADGVVALNGVVEKFIGDSVMAVFGVPVTHENDAELAVRAGLRIVESARNYGINEGLELEVRVGIHFGEVIVSRHSQAPGRAHHVFGNAVNIASRLEATGLVGAVVVSDEVFRKTKEFFTFQELSRIRAKGLRSELMRHKVVGEKLVRGKTRGVPGLSSPLIGRKEELDILRNIFRDVAEGKGLRVVTIVGEAGIGKTRLVEELLLVLQQSDSRPRVLHGRCLGYAGAPPYFPVTEIIKKATGIKEDMPQKEMAEQLASSVETILGRRMIGDVDAVGTLWKILSLSQDGDSPDDQDTRQIHNQVLLVVEKLLGALAKEENIVVLVEDVQWSDNSSLTLMGHLVRSLADSRCLLVINSRQPGDHGATRTLLEELQKSERHTRINLKDLSPDDTRRLMSELLTVEKLDETKRRAIIKLAAGNPFFVEEIIKNLIEKGDLEYRDGHWYTNDEEGGFEIPDTVEGVLRSRIDNLPDQEKKVIQRASVVGEVFWRRIVTELMTYAVGDYLADLEKRDLIHRRLESIFEDDLEYIFKHVLLHETVYKSLLHRERRELHLKTAKWIESNYSDRIQAYQSLVANHFENGGAPEKAAGYYFEAGKHAASLYANEDAKRFYAKTVENTQDGGLTRQAYLEWGDVCLETGKPHESIDLFTAALGYCSDAVERAEIMERMGSAHERLSEYPRSLEYYDDALALLKDEPPSLLHAKTLYGIAWVHNLRGDFQEALDSIVRAEDVIALVREDDFASDKVRARISNIHGSILNELKRLDEGREYQSRTLELYEKHGYLLGMQSVLNNIATVEMEMGRHGAALELLLRSYDIAERCGDRLGLAINCNNLASIYTTFGRFDRAEELYTLYLEMNAIINNRLGDGYANYGLATLSRLRGEYEKAENHFRRAIEIYGEVGARRMILVVKLSLAVFYAEIGREEESDALFAEVGEFMDEREVTVYRLSALGLTARRREFSEDERGRLQAFLPAAEAGYEKETDRTSRVEEAVHLATLFERTGEAEKAARFWGSARATFDEIVQNIGDEESKKTFRETMGKRGYVV</sequence>
<dbReference type="CDD" id="cd07302">
    <property type="entry name" value="CHD"/>
    <property type="match status" value="1"/>
</dbReference>
<dbReference type="InterPro" id="IPR019734">
    <property type="entry name" value="TPR_rpt"/>
</dbReference>
<dbReference type="EMBL" id="MFAF01000098">
    <property type="protein sequence ID" value="OGD74615.1"/>
    <property type="molecule type" value="Genomic_DNA"/>
</dbReference>
<dbReference type="Pfam" id="PF00211">
    <property type="entry name" value="Guanylate_cyc"/>
    <property type="match status" value="1"/>
</dbReference>
<dbReference type="GO" id="GO:0004016">
    <property type="term" value="F:adenylate cyclase activity"/>
    <property type="evidence" value="ECO:0007669"/>
    <property type="project" value="TreeGrafter"/>
</dbReference>
<dbReference type="SUPFAM" id="SSF52540">
    <property type="entry name" value="P-loop containing nucleoside triphosphate hydrolases"/>
    <property type="match status" value="1"/>
</dbReference>
<dbReference type="PANTHER" id="PTHR16305">
    <property type="entry name" value="TESTICULAR SOLUBLE ADENYLYL CYCLASE"/>
    <property type="match status" value="1"/>
</dbReference>
<dbReference type="STRING" id="1817816.A2Y64_00725"/>
<keyword evidence="2" id="KW-0067">ATP-binding</keyword>
<dbReference type="Pfam" id="PF13424">
    <property type="entry name" value="TPR_12"/>
    <property type="match status" value="2"/>
</dbReference>